<gene>
    <name evidence="3" type="ORF">SAMN05660649_01263</name>
</gene>
<evidence type="ECO:0000259" key="2">
    <source>
        <dbReference type="Pfam" id="PF11127"/>
    </source>
</evidence>
<feature type="transmembrane region" description="Helical" evidence="1">
    <location>
        <begin position="20"/>
        <end position="46"/>
    </location>
</feature>
<reference evidence="4" key="1">
    <citation type="submission" date="2016-10" db="EMBL/GenBank/DDBJ databases">
        <authorList>
            <person name="Varghese N."/>
            <person name="Submissions S."/>
        </authorList>
    </citation>
    <scope>NUCLEOTIDE SEQUENCE [LARGE SCALE GENOMIC DNA]</scope>
    <source>
        <strain evidence="4">DSM 17038</strain>
    </source>
</reference>
<keyword evidence="1" id="KW-0472">Membrane</keyword>
<protein>
    <recommendedName>
        <fullName evidence="2">Inner membrane protein YgaP-like transmembrane domain-containing protein</fullName>
    </recommendedName>
</protein>
<name>A0A1I2QKZ3_9FIRM</name>
<dbReference type="InterPro" id="IPR021309">
    <property type="entry name" value="YgaP-like_TM"/>
</dbReference>
<evidence type="ECO:0000313" key="3">
    <source>
        <dbReference type="EMBL" id="SFG28303.1"/>
    </source>
</evidence>
<proteinExistence type="predicted"/>
<organism evidence="3 4">
    <name type="scientific">Desulfotruncus arcticus DSM 17038</name>
    <dbReference type="NCBI Taxonomy" id="1121424"/>
    <lineage>
        <taxon>Bacteria</taxon>
        <taxon>Bacillati</taxon>
        <taxon>Bacillota</taxon>
        <taxon>Clostridia</taxon>
        <taxon>Eubacteriales</taxon>
        <taxon>Desulfallaceae</taxon>
        <taxon>Desulfotruncus</taxon>
    </lineage>
</organism>
<sequence length="56" mass="6370">MDLDWKRNLSNTDRMIRTAIGIMLLALVLTKFITGAWAVVAVIFALSQFVEAYFAY</sequence>
<evidence type="ECO:0000256" key="1">
    <source>
        <dbReference type="SAM" id="Phobius"/>
    </source>
</evidence>
<keyword evidence="4" id="KW-1185">Reference proteome</keyword>
<dbReference type="EMBL" id="FOOX01000003">
    <property type="protein sequence ID" value="SFG28303.1"/>
    <property type="molecule type" value="Genomic_DNA"/>
</dbReference>
<evidence type="ECO:0000313" key="4">
    <source>
        <dbReference type="Proteomes" id="UP000199337"/>
    </source>
</evidence>
<keyword evidence="1" id="KW-0812">Transmembrane</keyword>
<keyword evidence="1" id="KW-1133">Transmembrane helix</keyword>
<dbReference type="AlphaFoldDB" id="A0A1I2QKZ3"/>
<dbReference type="OrthoDB" id="1809868at2"/>
<feature type="domain" description="Inner membrane protein YgaP-like transmembrane" evidence="2">
    <location>
        <begin position="6"/>
        <end position="51"/>
    </location>
</feature>
<accession>A0A1I2QKZ3</accession>
<dbReference type="RefSeq" id="WP_092469775.1">
    <property type="nucleotide sequence ID" value="NZ_FOOX01000003.1"/>
</dbReference>
<dbReference type="Pfam" id="PF11127">
    <property type="entry name" value="YgaP-like_TM"/>
    <property type="match status" value="1"/>
</dbReference>
<dbReference type="Proteomes" id="UP000199337">
    <property type="component" value="Unassembled WGS sequence"/>
</dbReference>